<evidence type="ECO:0000256" key="2">
    <source>
        <dbReference type="ARBA" id="ARBA00009074"/>
    </source>
</evidence>
<dbReference type="GO" id="GO:0016020">
    <property type="term" value="C:membrane"/>
    <property type="evidence" value="ECO:0007669"/>
    <property type="project" value="UniProtKB-SubCell"/>
</dbReference>
<dbReference type="AlphaFoldDB" id="A0A218WQ70"/>
<dbReference type="PANTHER" id="PTHR31113">
    <property type="entry name" value="UPF0496 PROTEIN 3-RELATED"/>
    <property type="match status" value="1"/>
</dbReference>
<dbReference type="InterPro" id="IPR007749">
    <property type="entry name" value="DUF677"/>
</dbReference>
<feature type="compositionally biased region" description="Basic residues" evidence="6">
    <location>
        <begin position="258"/>
        <end position="269"/>
    </location>
</feature>
<keyword evidence="4" id="KW-1133">Transmembrane helix</keyword>
<comment type="similarity">
    <text evidence="2">Belongs to the UPF0496 family.</text>
</comment>
<sequence>MALSRSSSVQQEYKAALRTNSYVKLWSKVQSQLMRSTSFGLLTSVSSRNLFIAHLSETLLEPGRETLAGMIKNLRLHHLVMEYLGASSGACDICELLLVGVHQTQVNYGRIRKVIRLTQRAYDCSSNYTNHQCEIISRELGAFSSLRNPLLVVSRLQFHDINESYTILLHELVEKRERIKRKARLARLCERPGSCCLVASCRVMGMASFVHAAHGALVAVSAPGLIYRCFGLGLFPNNKEKTINDSPSTTFSFPNPKKSNKHKSRKNKRLSSQLDVAGKGLYILINDMGTMGSLVGRLQDEVEHTREWADMGAKNSKRDKILKEVVRELDLNSLCFMELLEELEEHIYLCLLAINKSRRSLLQEIL</sequence>
<feature type="region of interest" description="Disordered" evidence="6">
    <location>
        <begin position="245"/>
        <end position="270"/>
    </location>
</feature>
<comment type="subcellular location">
    <subcellularLocation>
        <location evidence="1">Membrane</location>
    </subcellularLocation>
</comment>
<reference evidence="8" key="1">
    <citation type="journal article" date="2017" name="Plant J.">
        <title>The pomegranate (Punica granatum L.) genome and the genomics of punicalagin biosynthesis.</title>
        <authorList>
            <person name="Qin G."/>
            <person name="Xu C."/>
            <person name="Ming R."/>
            <person name="Tang H."/>
            <person name="Guyot R."/>
            <person name="Kramer E.M."/>
            <person name="Hu Y."/>
            <person name="Yi X."/>
            <person name="Qi Y."/>
            <person name="Xu X."/>
            <person name="Gao Z."/>
            <person name="Pan H."/>
            <person name="Jian J."/>
            <person name="Tian Y."/>
            <person name="Yue Z."/>
            <person name="Xu Y."/>
        </authorList>
    </citation>
    <scope>NUCLEOTIDE SEQUENCE [LARGE SCALE GENOMIC DNA]</scope>
    <source>
        <strain evidence="8">cv. Dabenzi</strain>
    </source>
</reference>
<evidence type="ECO:0000256" key="3">
    <source>
        <dbReference type="ARBA" id="ARBA00022692"/>
    </source>
</evidence>
<dbReference type="Proteomes" id="UP000197138">
    <property type="component" value="Unassembled WGS sequence"/>
</dbReference>
<comment type="caution">
    <text evidence="7">The sequence shown here is derived from an EMBL/GenBank/DDBJ whole genome shotgun (WGS) entry which is preliminary data.</text>
</comment>
<organism evidence="7 8">
    <name type="scientific">Punica granatum</name>
    <name type="common">Pomegranate</name>
    <dbReference type="NCBI Taxonomy" id="22663"/>
    <lineage>
        <taxon>Eukaryota</taxon>
        <taxon>Viridiplantae</taxon>
        <taxon>Streptophyta</taxon>
        <taxon>Embryophyta</taxon>
        <taxon>Tracheophyta</taxon>
        <taxon>Spermatophyta</taxon>
        <taxon>Magnoliopsida</taxon>
        <taxon>eudicotyledons</taxon>
        <taxon>Gunneridae</taxon>
        <taxon>Pentapetalae</taxon>
        <taxon>rosids</taxon>
        <taxon>malvids</taxon>
        <taxon>Myrtales</taxon>
        <taxon>Lythraceae</taxon>
        <taxon>Punica</taxon>
    </lineage>
</organism>
<proteinExistence type="inferred from homology"/>
<evidence type="ECO:0000256" key="5">
    <source>
        <dbReference type="ARBA" id="ARBA00023136"/>
    </source>
</evidence>
<dbReference type="Pfam" id="PF05055">
    <property type="entry name" value="DUF677"/>
    <property type="match status" value="1"/>
</dbReference>
<evidence type="ECO:0000313" key="8">
    <source>
        <dbReference type="Proteomes" id="UP000197138"/>
    </source>
</evidence>
<protein>
    <submittedName>
        <fullName evidence="7">Uncharacterized protein</fullName>
    </submittedName>
</protein>
<dbReference type="PANTHER" id="PTHR31113:SF20">
    <property type="entry name" value="UPF0496 PROTEIN 2-RELATED"/>
    <property type="match status" value="1"/>
</dbReference>
<gene>
    <name evidence="7" type="ORF">CDL15_Pgr021306</name>
</gene>
<evidence type="ECO:0000313" key="7">
    <source>
        <dbReference type="EMBL" id="OWM74955.1"/>
    </source>
</evidence>
<evidence type="ECO:0000256" key="4">
    <source>
        <dbReference type="ARBA" id="ARBA00022989"/>
    </source>
</evidence>
<accession>A0A218WQ70</accession>
<keyword evidence="3" id="KW-0812">Transmembrane</keyword>
<evidence type="ECO:0000256" key="6">
    <source>
        <dbReference type="SAM" id="MobiDB-lite"/>
    </source>
</evidence>
<dbReference type="EMBL" id="MTKT01003414">
    <property type="protein sequence ID" value="OWM74955.1"/>
    <property type="molecule type" value="Genomic_DNA"/>
</dbReference>
<keyword evidence="5" id="KW-0472">Membrane</keyword>
<name>A0A218WQ70_PUNGR</name>
<evidence type="ECO:0000256" key="1">
    <source>
        <dbReference type="ARBA" id="ARBA00004370"/>
    </source>
</evidence>